<proteinExistence type="predicted"/>
<keyword evidence="3" id="KW-1185">Reference proteome</keyword>
<dbReference type="OrthoDB" id="7277275at2"/>
<comment type="caution">
    <text evidence="2">The sequence shown here is derived from an EMBL/GenBank/DDBJ whole genome shotgun (WGS) entry which is preliminary data.</text>
</comment>
<gene>
    <name evidence="2" type="ORF">D0Z70_09820</name>
</gene>
<feature type="transmembrane region" description="Helical" evidence="1">
    <location>
        <begin position="146"/>
        <end position="166"/>
    </location>
</feature>
<keyword evidence="1" id="KW-0472">Membrane</keyword>
<organism evidence="2 3">
    <name type="scientific">Sphingobium terrigena</name>
    <dbReference type="NCBI Taxonomy" id="2304063"/>
    <lineage>
        <taxon>Bacteria</taxon>
        <taxon>Pseudomonadati</taxon>
        <taxon>Pseudomonadota</taxon>
        <taxon>Alphaproteobacteria</taxon>
        <taxon>Sphingomonadales</taxon>
        <taxon>Sphingomonadaceae</taxon>
        <taxon>Sphingobium</taxon>
    </lineage>
</organism>
<dbReference type="Pfam" id="PF19613">
    <property type="entry name" value="DUF6118"/>
    <property type="match status" value="1"/>
</dbReference>
<evidence type="ECO:0000256" key="1">
    <source>
        <dbReference type="SAM" id="Phobius"/>
    </source>
</evidence>
<reference evidence="2 3" key="1">
    <citation type="submission" date="2018-08" db="EMBL/GenBank/DDBJ databases">
        <title>Sphingobium sp. EO9.</title>
        <authorList>
            <person name="Park Y."/>
            <person name="Kim K.H."/>
            <person name="Jeon C.O."/>
        </authorList>
    </citation>
    <scope>NUCLEOTIDE SEQUENCE [LARGE SCALE GENOMIC DNA]</scope>
    <source>
        <strain evidence="2 3">EO9</strain>
    </source>
</reference>
<evidence type="ECO:0000313" key="2">
    <source>
        <dbReference type="EMBL" id="RJG55108.1"/>
    </source>
</evidence>
<accession>A0A418YT70</accession>
<dbReference type="Proteomes" id="UP000283469">
    <property type="component" value="Unassembled WGS sequence"/>
</dbReference>
<protein>
    <submittedName>
        <fullName evidence="2">Uncharacterized protein</fullName>
    </submittedName>
</protein>
<dbReference type="EMBL" id="QVRA01000007">
    <property type="protein sequence ID" value="RJG55108.1"/>
    <property type="molecule type" value="Genomic_DNA"/>
</dbReference>
<sequence>MDDEQSLLNEPEPEPRPNAAAEAFAHLSERVAAMEERLEGRMAVMARALEHIAVEKQSIEFPDYGPTLAKMNGYLATLAGQTKTIMDAPAMQLTPESMAERIDVAADAARATDKATIKKSLELHHQAHADLMRAIGAVRTKQEQRWHIACLGGGTALALSLLWMIYPGWAASIGPQSWLWPERVASRTLGEPSLWDAGIRLMRAGNPEGWQAIVDAADLARENRETLAACQKAASKAKEPVSCTVRVFTSINP</sequence>
<evidence type="ECO:0000313" key="3">
    <source>
        <dbReference type="Proteomes" id="UP000283469"/>
    </source>
</evidence>
<keyword evidence="1" id="KW-1133">Transmembrane helix</keyword>
<dbReference type="RefSeq" id="WP_119745854.1">
    <property type="nucleotide sequence ID" value="NZ_QVRA01000007.1"/>
</dbReference>
<name>A0A418YT70_9SPHN</name>
<dbReference type="AlphaFoldDB" id="A0A418YT70"/>
<keyword evidence="1" id="KW-0812">Transmembrane</keyword>
<dbReference type="InterPro" id="IPR046121">
    <property type="entry name" value="DUF6118"/>
</dbReference>